<evidence type="ECO:0008006" key="3">
    <source>
        <dbReference type="Google" id="ProtNLM"/>
    </source>
</evidence>
<dbReference type="PROSITE" id="PS51257">
    <property type="entry name" value="PROKAR_LIPOPROTEIN"/>
    <property type="match status" value="1"/>
</dbReference>
<keyword evidence="1" id="KW-0472">Membrane</keyword>
<name>A0A644W2S7_9ZZZZ</name>
<accession>A0A644W2S7</accession>
<evidence type="ECO:0000313" key="2">
    <source>
        <dbReference type="EMBL" id="MPL96783.1"/>
    </source>
</evidence>
<keyword evidence="1" id="KW-1133">Transmembrane helix</keyword>
<sequence>MKTHFPKQIILNSTLMIISVLTIFVFSSCNKEEIVINNDKKSGIDISDDENNKNDNNTTVVIDNYYFKYVISATYPYIFSNWSVATPEGNYTKNNYQTRRWEETYGPVKRGFKCEVQVKNGQPTISIYVSKNQEPFTLKTTVDGYYASYTIDF</sequence>
<dbReference type="EMBL" id="VSSQ01000525">
    <property type="protein sequence ID" value="MPL96783.1"/>
    <property type="molecule type" value="Genomic_DNA"/>
</dbReference>
<protein>
    <recommendedName>
        <fullName evidence="3">Lipoprotein</fullName>
    </recommendedName>
</protein>
<dbReference type="AlphaFoldDB" id="A0A644W2S7"/>
<evidence type="ECO:0000256" key="1">
    <source>
        <dbReference type="SAM" id="Phobius"/>
    </source>
</evidence>
<keyword evidence="1" id="KW-0812">Transmembrane</keyword>
<organism evidence="2">
    <name type="scientific">bioreactor metagenome</name>
    <dbReference type="NCBI Taxonomy" id="1076179"/>
    <lineage>
        <taxon>unclassified sequences</taxon>
        <taxon>metagenomes</taxon>
        <taxon>ecological metagenomes</taxon>
    </lineage>
</organism>
<comment type="caution">
    <text evidence="2">The sequence shown here is derived from an EMBL/GenBank/DDBJ whole genome shotgun (WGS) entry which is preliminary data.</text>
</comment>
<gene>
    <name evidence="2" type="ORF">SDC9_42966</name>
</gene>
<feature type="transmembrane region" description="Helical" evidence="1">
    <location>
        <begin position="9"/>
        <end position="27"/>
    </location>
</feature>
<proteinExistence type="predicted"/>
<reference evidence="2" key="1">
    <citation type="submission" date="2019-08" db="EMBL/GenBank/DDBJ databases">
        <authorList>
            <person name="Kucharzyk K."/>
            <person name="Murdoch R.W."/>
            <person name="Higgins S."/>
            <person name="Loffler F."/>
        </authorList>
    </citation>
    <scope>NUCLEOTIDE SEQUENCE</scope>
</reference>